<proteinExistence type="predicted"/>
<dbReference type="EMBL" id="UINC01100062">
    <property type="protein sequence ID" value="SVC59819.1"/>
    <property type="molecule type" value="Genomic_DNA"/>
</dbReference>
<feature type="non-terminal residue" evidence="1">
    <location>
        <position position="149"/>
    </location>
</feature>
<evidence type="ECO:0000313" key="1">
    <source>
        <dbReference type="EMBL" id="SVC59819.1"/>
    </source>
</evidence>
<sequence>MTTMSTAHTKATAWVHLDHKTRILELKELVAKGAVTEYQDILAGNIDVGIAESERLAIATKLPPEALKQILLLTRVRNVAETLVTSLKDEADLIALSLFAKSVHTRKNAALSINDKFLLEELREQVRDNDKTVFKTVDQRLNNLEANIK</sequence>
<reference evidence="1" key="1">
    <citation type="submission" date="2018-05" db="EMBL/GenBank/DDBJ databases">
        <authorList>
            <person name="Lanie J.A."/>
            <person name="Ng W.-L."/>
            <person name="Kazmierczak K.M."/>
            <person name="Andrzejewski T.M."/>
            <person name="Davidsen T.M."/>
            <person name="Wayne K.J."/>
            <person name="Tettelin H."/>
            <person name="Glass J.I."/>
            <person name="Rusch D."/>
            <person name="Podicherti R."/>
            <person name="Tsui H.-C.T."/>
            <person name="Winkler M.E."/>
        </authorList>
    </citation>
    <scope>NUCLEOTIDE SEQUENCE</scope>
</reference>
<dbReference type="AlphaFoldDB" id="A0A382NF43"/>
<accession>A0A382NF43</accession>
<name>A0A382NF43_9ZZZZ</name>
<organism evidence="1">
    <name type="scientific">marine metagenome</name>
    <dbReference type="NCBI Taxonomy" id="408172"/>
    <lineage>
        <taxon>unclassified sequences</taxon>
        <taxon>metagenomes</taxon>
        <taxon>ecological metagenomes</taxon>
    </lineage>
</organism>
<gene>
    <name evidence="1" type="ORF">METZ01_LOCUS312673</name>
</gene>
<protein>
    <submittedName>
        <fullName evidence="1">Uncharacterized protein</fullName>
    </submittedName>
</protein>